<dbReference type="InterPro" id="IPR033649">
    <property type="entry name" value="MtLigD_Pol-like"/>
</dbReference>
<keyword evidence="3" id="KW-1185">Reference proteome</keyword>
<dbReference type="NCBIfam" id="TIGR02778">
    <property type="entry name" value="ligD_pol"/>
    <property type="match status" value="1"/>
</dbReference>
<evidence type="ECO:0000259" key="1">
    <source>
        <dbReference type="Pfam" id="PF21686"/>
    </source>
</evidence>
<evidence type="ECO:0000313" key="3">
    <source>
        <dbReference type="Proteomes" id="UP001595699"/>
    </source>
</evidence>
<dbReference type="Proteomes" id="UP001595699">
    <property type="component" value="Unassembled WGS sequence"/>
</dbReference>
<protein>
    <submittedName>
        <fullName evidence="2">Non-homologous end-joining DNA ligase</fullName>
        <ecNumber evidence="2">6.5.1.1</ecNumber>
    </submittedName>
</protein>
<reference evidence="3" key="1">
    <citation type="journal article" date="2019" name="Int. J. Syst. Evol. Microbiol.">
        <title>The Global Catalogue of Microorganisms (GCM) 10K type strain sequencing project: providing services to taxonomists for standard genome sequencing and annotation.</title>
        <authorList>
            <consortium name="The Broad Institute Genomics Platform"/>
            <consortium name="The Broad Institute Genome Sequencing Center for Infectious Disease"/>
            <person name="Wu L."/>
            <person name="Ma J."/>
        </authorList>
    </citation>
    <scope>NUCLEOTIDE SEQUENCE [LARGE SCALE GENOMIC DNA]</scope>
    <source>
        <strain evidence="3">CGMCC 4.7241</strain>
    </source>
</reference>
<dbReference type="EC" id="6.5.1.1" evidence="2"/>
<dbReference type="CDD" id="cd04863">
    <property type="entry name" value="MtLigD_Pol_like"/>
    <property type="match status" value="1"/>
</dbReference>
<organism evidence="2 3">
    <name type="scientific">Tenggerimyces flavus</name>
    <dbReference type="NCBI Taxonomy" id="1708749"/>
    <lineage>
        <taxon>Bacteria</taxon>
        <taxon>Bacillati</taxon>
        <taxon>Actinomycetota</taxon>
        <taxon>Actinomycetes</taxon>
        <taxon>Propionibacteriales</taxon>
        <taxon>Nocardioidaceae</taxon>
        <taxon>Tenggerimyces</taxon>
    </lineage>
</organism>
<dbReference type="PANTHER" id="PTHR42705:SF2">
    <property type="entry name" value="BIFUNCTIONAL NON-HOMOLOGOUS END JOINING PROTEIN LIGD"/>
    <property type="match status" value="1"/>
</dbReference>
<dbReference type="GO" id="GO:0003910">
    <property type="term" value="F:DNA ligase (ATP) activity"/>
    <property type="evidence" value="ECO:0007669"/>
    <property type="project" value="UniProtKB-EC"/>
</dbReference>
<name>A0ABV7YDZ0_9ACTN</name>
<evidence type="ECO:0000313" key="2">
    <source>
        <dbReference type="EMBL" id="MFC3763441.1"/>
    </source>
</evidence>
<proteinExistence type="predicted"/>
<accession>A0ABV7YDZ0</accession>
<dbReference type="RefSeq" id="WP_205117796.1">
    <property type="nucleotide sequence ID" value="NZ_JAFBCM010000001.1"/>
</dbReference>
<comment type="caution">
    <text evidence="2">The sequence shown here is derived from an EMBL/GenBank/DDBJ whole genome shotgun (WGS) entry which is preliminary data.</text>
</comment>
<dbReference type="InterPro" id="IPR052171">
    <property type="entry name" value="NHEJ_LigD"/>
</dbReference>
<dbReference type="Pfam" id="PF21686">
    <property type="entry name" value="LigD_Prim-Pol"/>
    <property type="match status" value="1"/>
</dbReference>
<dbReference type="Gene3D" id="3.90.920.10">
    <property type="entry name" value="DNA primase, PRIM domain"/>
    <property type="match status" value="1"/>
</dbReference>
<gene>
    <name evidence="2" type="primary">ligD</name>
    <name evidence="2" type="ORF">ACFOUW_21565</name>
</gene>
<dbReference type="InterPro" id="IPR014145">
    <property type="entry name" value="LigD_pol_dom"/>
</dbReference>
<keyword evidence="2" id="KW-0436">Ligase</keyword>
<feature type="domain" description="DNA ligase D polymerase" evidence="1">
    <location>
        <begin position="32"/>
        <end position="293"/>
    </location>
</feature>
<dbReference type="PANTHER" id="PTHR42705">
    <property type="entry name" value="BIFUNCTIONAL NON-HOMOLOGOUS END JOINING PROTEIN LIGD"/>
    <property type="match status" value="1"/>
</dbReference>
<sequence length="304" mass="33871">MAASNTVRTKVDGHVLQLSNLDKVLYPDTGFTKGEVIDYYMRVSPHLLPHLADRPLTRKRWPDGVESQPFFEKNAPRGTPNWVRTVLVPSPGSTRGSEEVNYIVANDLATLVWLANLAALELHIFQWQVGPRGGLKEPDLLVIDLDPGPPANVVDCCKVALLLRDLFAEDDLVAWAKTSGSKGMQLYVPIEPTASQQTSAYAKELAERLARDHPKLVVAKMTKQIRPGKVFLDWSQNNSAKTTVAPYSLRGKNAPTVSTPVTWEEVEACRKVADLTFRTDDVLDRVEEFGDLFAELRSLRQPFP</sequence>
<dbReference type="EMBL" id="JBHRZH010000018">
    <property type="protein sequence ID" value="MFC3763441.1"/>
    <property type="molecule type" value="Genomic_DNA"/>
</dbReference>